<dbReference type="Gene3D" id="1.20.1260.20">
    <property type="entry name" value="PPE superfamily"/>
    <property type="match status" value="1"/>
</dbReference>
<accession>A0ABP7XM44</accession>
<dbReference type="InterPro" id="IPR038332">
    <property type="entry name" value="PPE_sf"/>
</dbReference>
<comment type="caution">
    <text evidence="3">The sequence shown here is derived from an EMBL/GenBank/DDBJ whole genome shotgun (WGS) entry which is preliminary data.</text>
</comment>
<dbReference type="Pfam" id="PF21725">
    <property type="entry name" value="T7SS_signal"/>
    <property type="match status" value="1"/>
</dbReference>
<keyword evidence="4" id="KW-1185">Reference proteome</keyword>
<evidence type="ECO:0000313" key="3">
    <source>
        <dbReference type="EMBL" id="GAA4121913.1"/>
    </source>
</evidence>
<evidence type="ECO:0000313" key="4">
    <source>
        <dbReference type="Proteomes" id="UP001501495"/>
    </source>
</evidence>
<protein>
    <recommendedName>
        <fullName evidence="2">Putative T7SS secretion signal domain-containing protein</fullName>
    </recommendedName>
</protein>
<gene>
    <name evidence="3" type="ORF">GCM10022215_27250</name>
</gene>
<keyword evidence="1" id="KW-0812">Transmembrane</keyword>
<dbReference type="RefSeq" id="WP_344733993.1">
    <property type="nucleotide sequence ID" value="NZ_BAAAZH010000020.1"/>
</dbReference>
<dbReference type="Proteomes" id="UP001501495">
    <property type="component" value="Unassembled WGS sequence"/>
</dbReference>
<dbReference type="InterPro" id="IPR049082">
    <property type="entry name" value="T7SS_signal"/>
</dbReference>
<reference evidence="4" key="1">
    <citation type="journal article" date="2019" name="Int. J. Syst. Evol. Microbiol.">
        <title>The Global Catalogue of Microorganisms (GCM) 10K type strain sequencing project: providing services to taxonomists for standard genome sequencing and annotation.</title>
        <authorList>
            <consortium name="The Broad Institute Genomics Platform"/>
            <consortium name="The Broad Institute Genome Sequencing Center for Infectious Disease"/>
            <person name="Wu L."/>
            <person name="Ma J."/>
        </authorList>
    </citation>
    <scope>NUCLEOTIDE SEQUENCE [LARGE SCALE GENOMIC DNA]</scope>
    <source>
        <strain evidence="4">JCM 16703</strain>
    </source>
</reference>
<evidence type="ECO:0000259" key="2">
    <source>
        <dbReference type="Pfam" id="PF21725"/>
    </source>
</evidence>
<proteinExistence type="predicted"/>
<dbReference type="EMBL" id="BAAAZH010000020">
    <property type="protein sequence ID" value="GAA4121913.1"/>
    <property type="molecule type" value="Genomic_DNA"/>
</dbReference>
<evidence type="ECO:0000256" key="1">
    <source>
        <dbReference type="SAM" id="Phobius"/>
    </source>
</evidence>
<dbReference type="SUPFAM" id="SSF140453">
    <property type="entry name" value="EsxAB dimer-like"/>
    <property type="match status" value="1"/>
</dbReference>
<feature type="domain" description="Putative T7SS secretion signal" evidence="2">
    <location>
        <begin position="7"/>
        <end position="86"/>
    </location>
</feature>
<organism evidence="3 4">
    <name type="scientific">Nocardioides fonticola</name>
    <dbReference type="NCBI Taxonomy" id="450363"/>
    <lineage>
        <taxon>Bacteria</taxon>
        <taxon>Bacillati</taxon>
        <taxon>Actinomycetota</taxon>
        <taxon>Actinomycetes</taxon>
        <taxon>Propionibacteriales</taxon>
        <taxon>Nocardioidaceae</taxon>
        <taxon>Nocardioides</taxon>
    </lineage>
</organism>
<name>A0ABP7XM44_9ACTN</name>
<dbReference type="InterPro" id="IPR036689">
    <property type="entry name" value="ESAT-6-like_sf"/>
</dbReference>
<sequence length="108" mass="11280">MSIDTDRLAGLAAEVRHLAEALGREADDLRRRVDDVPWRGHAADAFRAAAADHLGVLLTATEEAQAAARSLEEHAARVDHRRAEMARAAGVLVAGTVGLGGVVAAVVP</sequence>
<feature type="transmembrane region" description="Helical" evidence="1">
    <location>
        <begin position="88"/>
        <end position="107"/>
    </location>
</feature>
<keyword evidence="1" id="KW-0472">Membrane</keyword>
<keyword evidence="1" id="KW-1133">Transmembrane helix</keyword>